<evidence type="ECO:0000313" key="3">
    <source>
        <dbReference type="Proteomes" id="UP001204439"/>
    </source>
</evidence>
<dbReference type="Proteomes" id="UP001204439">
    <property type="component" value="Unassembled WGS sequence"/>
</dbReference>
<name>A0ABU4JHK7_9FLAO</name>
<comment type="caution">
    <text evidence="2">The sequence shown here is derived from an EMBL/GenBank/DDBJ whole genome shotgun (WGS) entry which is preliminary data.</text>
</comment>
<dbReference type="Pfam" id="PF12883">
    <property type="entry name" value="DUF3828"/>
    <property type="match status" value="1"/>
</dbReference>
<dbReference type="RefSeq" id="WP_063969836.1">
    <property type="nucleotide sequence ID" value="NZ_JAMXLT020000014.1"/>
</dbReference>
<keyword evidence="3" id="KW-1185">Reference proteome</keyword>
<reference evidence="2 3" key="1">
    <citation type="submission" date="2023-11" db="EMBL/GenBank/DDBJ databases">
        <title>First isolation, identification, and characterization of non-pathogenic Epilithonimonas ginsengisoli isolated from diseased farmed rainbow trout (Oncorhynchus mykiss) in Chile.</title>
        <authorList>
            <person name="Miranda C.D."/>
            <person name="Irgang R."/>
            <person name="Concha C."/>
            <person name="Rojas R."/>
            <person name="Avendano R."/>
        </authorList>
    </citation>
    <scope>NUCLEOTIDE SEQUENCE [LARGE SCALE GENOMIC DNA]</scope>
    <source>
        <strain evidence="2 3">FP99</strain>
    </source>
</reference>
<proteinExistence type="predicted"/>
<feature type="domain" description="DUF3828" evidence="1">
    <location>
        <begin position="41"/>
        <end position="156"/>
    </location>
</feature>
<dbReference type="EMBL" id="JAMXLT020000014">
    <property type="protein sequence ID" value="MDW8549135.1"/>
    <property type="molecule type" value="Genomic_DNA"/>
</dbReference>
<evidence type="ECO:0000313" key="2">
    <source>
        <dbReference type="EMBL" id="MDW8549135.1"/>
    </source>
</evidence>
<dbReference type="InterPro" id="IPR024289">
    <property type="entry name" value="DUF3828"/>
</dbReference>
<organism evidence="2 3">
    <name type="scientific">Epilithonimonas ginsengisoli</name>
    <dbReference type="NCBI Taxonomy" id="1245592"/>
    <lineage>
        <taxon>Bacteria</taxon>
        <taxon>Pseudomonadati</taxon>
        <taxon>Bacteroidota</taxon>
        <taxon>Flavobacteriia</taxon>
        <taxon>Flavobacteriales</taxon>
        <taxon>Weeksellaceae</taxon>
        <taxon>Chryseobacterium group</taxon>
        <taxon>Epilithonimonas</taxon>
    </lineage>
</organism>
<protein>
    <submittedName>
        <fullName evidence="2">DUF3828 domain-containing protein</fullName>
    </submittedName>
</protein>
<sequence length="162" mass="18926">MKRIFFLITIIILNSCVQENKTVPTPKIQTVEKNDNREEAVKMLKDFYLNFYSADEPLNQNKQMKDFVSDRVLKRIDSLSSDPESLILDYDPFIKGQDYNGEVIKRSLKIEALKNDDEYRVSFLQFGEKDELRTNIDLVVRKNGAGKFLIDAILNDEHLNFK</sequence>
<evidence type="ECO:0000259" key="1">
    <source>
        <dbReference type="Pfam" id="PF12883"/>
    </source>
</evidence>
<gene>
    <name evidence="2" type="ORF">NG800_009440</name>
</gene>
<dbReference type="Gene3D" id="3.10.450.50">
    <property type="match status" value="1"/>
</dbReference>
<accession>A0ABU4JHK7</accession>